<feature type="compositionally biased region" description="Polar residues" evidence="6">
    <location>
        <begin position="641"/>
        <end position="661"/>
    </location>
</feature>
<sequence>MSKPPLDRSVASKATELTTLLLMLAVLVLVIAELPAEVFSPESKSFFFAIGAVGVWRYSWWLIQAVRSVWYNRRVYPRLRAEADAAGAVAHPPELFVLCTSFRIDPEVNFRVYDALVRELVDYAVPTTLFASVSDRTDVDLITHVLDDHGWPAHIEVRYMFQKGDGKRSAMAEVLRAMSRRLPAPGSLLVSMDGDILLEPETLRRSLSFFQADPELGALTTNNSAIVIGNDATCEWYDLRYAQRHLVMSSLSLSNRLLVLTGRYSAFRADLAVQPEFIDLVENDQVEHWRFGHFKFLSGDDKSTWYWLLKNGWKMRYLPDVTVTGFEELPDRQRFFASTTDLMRRWYGNMLRTSGRAIALGPRPMGMFAWWSLVDQRLSMWTTLIGPTVAVLVTLFVRPSFLFAYLLWILFTRSIATLILAWQRGRFSLLWVPLIYYNQVWGAILKTYVSFRFNRQKWSRQGISAGEPSDPLAVRRQRRMGHLLHGVAYSTLLFVLVLSTGTLQPPDRMTLAIGQDLGNQQQHGAENANRWLSLMITDLPEGGSVTLPGGHFRVNEGLLESLGQGQKVRADGIVGANGLARTTLAISPGVAAHILGPDGEPLDAPTDCATEQSCVLTLGQDHLSLVNVRLEIDADPIMDSMATTDPNTKEPTGTQETPTDV</sequence>
<dbReference type="GO" id="GO:0050501">
    <property type="term" value="F:hyaluronan synthase activity"/>
    <property type="evidence" value="ECO:0007669"/>
    <property type="project" value="TreeGrafter"/>
</dbReference>
<proteinExistence type="predicted"/>
<dbReference type="RefSeq" id="WP_102589304.1">
    <property type="nucleotide sequence ID" value="NZ_BNAE01000001.1"/>
</dbReference>
<feature type="region of interest" description="Disordered" evidence="6">
    <location>
        <begin position="639"/>
        <end position="661"/>
    </location>
</feature>
<evidence type="ECO:0000313" key="8">
    <source>
        <dbReference type="EMBL" id="PMR78239.1"/>
    </source>
</evidence>
<dbReference type="PANTHER" id="PTHR22913">
    <property type="entry name" value="HYALURONAN SYNTHASE"/>
    <property type="match status" value="1"/>
</dbReference>
<feature type="transmembrane region" description="Helical" evidence="7">
    <location>
        <begin position="434"/>
        <end position="451"/>
    </location>
</feature>
<evidence type="ECO:0000256" key="4">
    <source>
        <dbReference type="ARBA" id="ARBA00022679"/>
    </source>
</evidence>
<reference evidence="8 9" key="1">
    <citation type="submission" date="2018-01" db="EMBL/GenBank/DDBJ databases">
        <title>Halomonas endophytica sp. nov., isolated from storage liquid in the stems of Populus euphratica.</title>
        <authorList>
            <person name="Chen C."/>
        </authorList>
    </citation>
    <scope>NUCLEOTIDE SEQUENCE [LARGE SCALE GENOMIC DNA]</scope>
    <source>
        <strain evidence="8 9">BZ-SZ-XJ27</strain>
    </source>
</reference>
<dbReference type="GO" id="GO:0085029">
    <property type="term" value="P:extracellular matrix assembly"/>
    <property type="evidence" value="ECO:0007669"/>
    <property type="project" value="TreeGrafter"/>
</dbReference>
<evidence type="ECO:0000256" key="7">
    <source>
        <dbReference type="SAM" id="Phobius"/>
    </source>
</evidence>
<dbReference type="Pfam" id="PF13641">
    <property type="entry name" value="Glyco_tranf_2_3"/>
    <property type="match status" value="1"/>
</dbReference>
<dbReference type="SUPFAM" id="SSF53448">
    <property type="entry name" value="Nucleotide-diphospho-sugar transferases"/>
    <property type="match status" value="1"/>
</dbReference>
<keyword evidence="7" id="KW-0812">Transmembrane</keyword>
<keyword evidence="5 7" id="KW-0472">Membrane</keyword>
<evidence type="ECO:0000256" key="2">
    <source>
        <dbReference type="ARBA" id="ARBA00022475"/>
    </source>
</evidence>
<accession>A0A2N7UCS8</accession>
<keyword evidence="3" id="KW-0328">Glycosyltransferase</keyword>
<feature type="transmembrane region" description="Helical" evidence="7">
    <location>
        <begin position="46"/>
        <end position="70"/>
    </location>
</feature>
<comment type="caution">
    <text evidence="8">The sequence shown here is derived from an EMBL/GenBank/DDBJ whole genome shotgun (WGS) entry which is preliminary data.</text>
</comment>
<evidence type="ECO:0000313" key="9">
    <source>
        <dbReference type="Proteomes" id="UP000235547"/>
    </source>
</evidence>
<dbReference type="AlphaFoldDB" id="A0A2N7UCS8"/>
<name>A0A2N7UCS8_9GAMM</name>
<comment type="subcellular location">
    <subcellularLocation>
        <location evidence="1">Cell membrane</location>
    </subcellularLocation>
</comment>
<organism evidence="8 9">
    <name type="scientific">Halomonas urumqiensis</name>
    <dbReference type="NCBI Taxonomy" id="1684789"/>
    <lineage>
        <taxon>Bacteria</taxon>
        <taxon>Pseudomonadati</taxon>
        <taxon>Pseudomonadota</taxon>
        <taxon>Gammaproteobacteria</taxon>
        <taxon>Oceanospirillales</taxon>
        <taxon>Halomonadaceae</taxon>
        <taxon>Halomonas</taxon>
    </lineage>
</organism>
<dbReference type="PANTHER" id="PTHR22913:SF12">
    <property type="entry name" value="MANNURONAN SYNTHASE"/>
    <property type="match status" value="1"/>
</dbReference>
<dbReference type="EMBL" id="PNRG01000033">
    <property type="protein sequence ID" value="PMR78239.1"/>
    <property type="molecule type" value="Genomic_DNA"/>
</dbReference>
<dbReference type="GO" id="GO:0005886">
    <property type="term" value="C:plasma membrane"/>
    <property type="evidence" value="ECO:0007669"/>
    <property type="project" value="UniProtKB-SubCell"/>
</dbReference>
<keyword evidence="4" id="KW-0808">Transferase</keyword>
<evidence type="ECO:0000256" key="5">
    <source>
        <dbReference type="ARBA" id="ARBA00023136"/>
    </source>
</evidence>
<keyword evidence="2" id="KW-1003">Cell membrane</keyword>
<dbReference type="GO" id="GO:0030213">
    <property type="term" value="P:hyaluronan biosynthetic process"/>
    <property type="evidence" value="ECO:0007669"/>
    <property type="project" value="TreeGrafter"/>
</dbReference>
<dbReference type="OrthoDB" id="6964257at2"/>
<dbReference type="Proteomes" id="UP000235547">
    <property type="component" value="Unassembled WGS sequence"/>
</dbReference>
<keyword evidence="9" id="KW-1185">Reference proteome</keyword>
<evidence type="ECO:0000256" key="3">
    <source>
        <dbReference type="ARBA" id="ARBA00022676"/>
    </source>
</evidence>
<feature type="transmembrane region" description="Helical" evidence="7">
    <location>
        <begin position="483"/>
        <end position="503"/>
    </location>
</feature>
<dbReference type="InterPro" id="IPR029044">
    <property type="entry name" value="Nucleotide-diphossugar_trans"/>
</dbReference>
<evidence type="ECO:0000256" key="1">
    <source>
        <dbReference type="ARBA" id="ARBA00004236"/>
    </source>
</evidence>
<keyword evidence="7" id="KW-1133">Transmembrane helix</keyword>
<dbReference type="Gene3D" id="3.90.550.10">
    <property type="entry name" value="Spore Coat Polysaccharide Biosynthesis Protein SpsA, Chain A"/>
    <property type="match status" value="1"/>
</dbReference>
<evidence type="ECO:0000256" key="6">
    <source>
        <dbReference type="SAM" id="MobiDB-lite"/>
    </source>
</evidence>
<protein>
    <submittedName>
        <fullName evidence="8">Alginate biosynthesis protein Alg8</fullName>
    </submittedName>
</protein>
<gene>
    <name evidence="8" type="ORF">C1H70_15840</name>
</gene>